<sequence>MYAVPLAEDAELRSLEPWQAEEFLAHMDRARANTDPFIPWARRSTDLESARATLQSYADRQASDSGRIFGIWSAGTLVGGVMFVHFDVGTGNCEIGAWVEKAGEGRGLVSAAVRRLIDYALVERGLQRVEWWNSTRNPRSRAVAQRMGMHLDGVLRENFPHDGVRLDMELWSVLAREWPGADTAADSSGNPAGNTSADGTPKTA</sequence>
<dbReference type="RefSeq" id="WP_354642630.1">
    <property type="nucleotide sequence ID" value="NZ_CP159872.1"/>
</dbReference>
<dbReference type="Pfam" id="PF13302">
    <property type="entry name" value="Acetyltransf_3"/>
    <property type="match status" value="1"/>
</dbReference>
<dbReference type="Gene3D" id="3.40.630.30">
    <property type="match status" value="1"/>
</dbReference>
<dbReference type="PANTHER" id="PTHR43441">
    <property type="entry name" value="RIBOSOMAL-PROTEIN-SERINE ACETYLTRANSFERASE"/>
    <property type="match status" value="1"/>
</dbReference>
<dbReference type="AlphaFoldDB" id="A0AAU8JZ72"/>
<evidence type="ECO:0000313" key="3">
    <source>
        <dbReference type="EMBL" id="XCM81704.1"/>
    </source>
</evidence>
<dbReference type="PANTHER" id="PTHR43441:SF10">
    <property type="entry name" value="ACETYLTRANSFERASE"/>
    <property type="match status" value="1"/>
</dbReference>
<dbReference type="SUPFAM" id="SSF55729">
    <property type="entry name" value="Acyl-CoA N-acyltransferases (Nat)"/>
    <property type="match status" value="1"/>
</dbReference>
<feature type="compositionally biased region" description="Polar residues" evidence="1">
    <location>
        <begin position="185"/>
        <end position="204"/>
    </location>
</feature>
<dbReference type="InterPro" id="IPR000182">
    <property type="entry name" value="GNAT_dom"/>
</dbReference>
<dbReference type="FunFam" id="3.40.630.30:FF:000182">
    <property type="entry name" value="Putative acetyltransferase"/>
    <property type="match status" value="1"/>
</dbReference>
<dbReference type="PROSITE" id="PS51186">
    <property type="entry name" value="GNAT"/>
    <property type="match status" value="1"/>
</dbReference>
<evidence type="ECO:0000256" key="1">
    <source>
        <dbReference type="SAM" id="MobiDB-lite"/>
    </source>
</evidence>
<evidence type="ECO:0000259" key="2">
    <source>
        <dbReference type="PROSITE" id="PS51186"/>
    </source>
</evidence>
<dbReference type="EC" id="2.-.-.-" evidence="3"/>
<dbReference type="GO" id="GO:0008999">
    <property type="term" value="F:protein-N-terminal-alanine acetyltransferase activity"/>
    <property type="evidence" value="ECO:0007669"/>
    <property type="project" value="TreeGrafter"/>
</dbReference>
<feature type="domain" description="N-acetyltransferase" evidence="2">
    <location>
        <begin position="10"/>
        <end position="171"/>
    </location>
</feature>
<organism evidence="3">
    <name type="scientific">Kitasatospora camelliae</name>
    <dbReference type="NCBI Taxonomy" id="3156397"/>
    <lineage>
        <taxon>Bacteria</taxon>
        <taxon>Bacillati</taxon>
        <taxon>Actinomycetota</taxon>
        <taxon>Actinomycetes</taxon>
        <taxon>Kitasatosporales</taxon>
        <taxon>Streptomycetaceae</taxon>
        <taxon>Kitasatospora</taxon>
    </lineage>
</organism>
<dbReference type="KEGG" id="kcm:ABWK59_23785"/>
<protein>
    <submittedName>
        <fullName evidence="3">GNAT family protein</fullName>
        <ecNumber evidence="3">2.-.-.-</ecNumber>
    </submittedName>
</protein>
<accession>A0AAU8JZ72</accession>
<feature type="region of interest" description="Disordered" evidence="1">
    <location>
        <begin position="181"/>
        <end position="204"/>
    </location>
</feature>
<dbReference type="EMBL" id="CP159872">
    <property type="protein sequence ID" value="XCM81704.1"/>
    <property type="molecule type" value="Genomic_DNA"/>
</dbReference>
<dbReference type="GO" id="GO:1990189">
    <property type="term" value="F:protein N-terminal-serine acetyltransferase activity"/>
    <property type="evidence" value="ECO:0007669"/>
    <property type="project" value="TreeGrafter"/>
</dbReference>
<proteinExistence type="predicted"/>
<reference evidence="3" key="1">
    <citation type="submission" date="2024-06" db="EMBL/GenBank/DDBJ databases">
        <title>The genome sequences of Kitasatospora sp. strain HUAS MG31.</title>
        <authorList>
            <person name="Mo P."/>
        </authorList>
    </citation>
    <scope>NUCLEOTIDE SEQUENCE</scope>
    <source>
        <strain evidence="3">HUAS MG31</strain>
    </source>
</reference>
<name>A0AAU8JZ72_9ACTN</name>
<dbReference type="InterPro" id="IPR016181">
    <property type="entry name" value="Acyl_CoA_acyltransferase"/>
</dbReference>
<dbReference type="InterPro" id="IPR051908">
    <property type="entry name" value="Ribosomal_N-acetyltransferase"/>
</dbReference>
<keyword evidence="3" id="KW-0808">Transferase</keyword>
<dbReference type="GO" id="GO:0005737">
    <property type="term" value="C:cytoplasm"/>
    <property type="evidence" value="ECO:0007669"/>
    <property type="project" value="TreeGrafter"/>
</dbReference>
<gene>
    <name evidence="3" type="ORF">ABWK59_23785</name>
</gene>